<dbReference type="GeneID" id="92353586"/>
<dbReference type="RefSeq" id="WP_369610911.1">
    <property type="nucleotide sequence ID" value="NZ_AP031322.1"/>
</dbReference>
<organism evidence="1">
    <name type="scientific">Sulfurisphaera javensis</name>
    <dbReference type="NCBI Taxonomy" id="2049879"/>
    <lineage>
        <taxon>Archaea</taxon>
        <taxon>Thermoproteota</taxon>
        <taxon>Thermoprotei</taxon>
        <taxon>Sulfolobales</taxon>
        <taxon>Sulfolobaceae</taxon>
        <taxon>Sulfurisphaera</taxon>
    </lineage>
</organism>
<dbReference type="KEGG" id="sjv:SJAV_06510"/>
<reference evidence="1" key="1">
    <citation type="submission" date="2024-03" db="EMBL/GenBank/DDBJ databases">
        <title>Complete genome sequence of Sulfurisphaera javensis strain KD-1.</title>
        <authorList>
            <person name="Sakai H."/>
            <person name="Nur N."/>
            <person name="Suwanto A."/>
            <person name="Kurosawa N."/>
        </authorList>
    </citation>
    <scope>NUCLEOTIDE SEQUENCE</scope>
    <source>
        <strain evidence="1">KD-1</strain>
    </source>
</reference>
<name>A0AAT9GPF5_9CREN</name>
<sequence>MQVFLYKLDKDKLVPSKDGDIIVIVDKDNVKVFDNKGNEITNYNFSFLGDEYVLLEKLHELEKVVNIKVNVNYALAYPDISSRKLRVNQIIGYLFEEYVYSLLSRYYRVERNKEIFISLSKFGFKSHNKPDFIVENKIAIEAKVGDYSVSQIIDYEKRFKIGAIVFPWSGNCKTRKWRCFYYVIKDSKPLIDWIGIYLNK</sequence>
<evidence type="ECO:0000313" key="1">
    <source>
        <dbReference type="EMBL" id="BFH72707.1"/>
    </source>
</evidence>
<dbReference type="EMBL" id="AP031322">
    <property type="protein sequence ID" value="BFH72707.1"/>
    <property type="molecule type" value="Genomic_DNA"/>
</dbReference>
<proteinExistence type="predicted"/>
<gene>
    <name evidence="1" type="ORF">SJAV_06510</name>
</gene>
<protein>
    <submittedName>
        <fullName evidence="1">Uncharacterized protein</fullName>
    </submittedName>
</protein>
<accession>A0AAT9GPF5</accession>
<dbReference type="AlphaFoldDB" id="A0AAT9GPF5"/>